<evidence type="ECO:0000256" key="2">
    <source>
        <dbReference type="ARBA" id="ARBA00010566"/>
    </source>
</evidence>
<dbReference type="InterPro" id="IPR036969">
    <property type="entry name" value="Citrate_synthase_sf"/>
</dbReference>
<dbReference type="NCBIfam" id="NF007128">
    <property type="entry name" value="PRK09569.1"/>
    <property type="match status" value="1"/>
</dbReference>
<dbReference type="FunFam" id="1.10.230.10:FF:000001">
    <property type="entry name" value="Citrate synthase"/>
    <property type="match status" value="1"/>
</dbReference>
<comment type="pathway">
    <text evidence="1">Carbohydrate metabolism; tricarboxylic acid cycle; isocitrate from oxaloacetate: step 1/2.</text>
</comment>
<dbReference type="PROSITE" id="PS00480">
    <property type="entry name" value="CITRATE_SYNTHASE"/>
    <property type="match status" value="1"/>
</dbReference>
<keyword evidence="4 5" id="KW-0808">Transferase</keyword>
<dbReference type="EMBL" id="AP017470">
    <property type="protein sequence ID" value="BBB33643.1"/>
    <property type="molecule type" value="Genomic_DNA"/>
</dbReference>
<dbReference type="KEGG" id="thyd:TTHT_2219"/>
<dbReference type="GO" id="GO:0005975">
    <property type="term" value="P:carbohydrate metabolic process"/>
    <property type="evidence" value="ECO:0007669"/>
    <property type="project" value="TreeGrafter"/>
</dbReference>
<dbReference type="PANTHER" id="PTHR11739:SF8">
    <property type="entry name" value="CITRATE SYNTHASE, MITOCHONDRIAL"/>
    <property type="match status" value="1"/>
</dbReference>
<protein>
    <recommendedName>
        <fullName evidence="3">citrate synthase (unknown stereospecificity)</fullName>
        <ecNumber evidence="3">2.3.3.16</ecNumber>
    </recommendedName>
</protein>
<keyword evidence="6" id="KW-0012">Acyltransferase</keyword>
<evidence type="ECO:0000256" key="1">
    <source>
        <dbReference type="ARBA" id="ARBA00004751"/>
    </source>
</evidence>
<name>A0A7R6Q110_9BACT</name>
<organism evidence="6 7">
    <name type="scientific">Thermotomaculum hydrothermale</name>
    <dbReference type="NCBI Taxonomy" id="981385"/>
    <lineage>
        <taxon>Bacteria</taxon>
        <taxon>Pseudomonadati</taxon>
        <taxon>Acidobacteriota</taxon>
        <taxon>Holophagae</taxon>
        <taxon>Thermotomaculales</taxon>
        <taxon>Thermotomaculaceae</taxon>
        <taxon>Thermotomaculum</taxon>
    </lineage>
</organism>
<proteinExistence type="inferred from homology"/>
<dbReference type="Proteomes" id="UP000595564">
    <property type="component" value="Chromosome"/>
</dbReference>
<dbReference type="EC" id="2.3.3.16" evidence="3"/>
<dbReference type="InterPro" id="IPR016143">
    <property type="entry name" value="Citrate_synth-like_sm_a-sub"/>
</dbReference>
<dbReference type="GO" id="GO:0006099">
    <property type="term" value="P:tricarboxylic acid cycle"/>
    <property type="evidence" value="ECO:0007669"/>
    <property type="project" value="UniProtKB-UniPathway"/>
</dbReference>
<evidence type="ECO:0000256" key="3">
    <source>
        <dbReference type="ARBA" id="ARBA00012972"/>
    </source>
</evidence>
<evidence type="ECO:0000313" key="7">
    <source>
        <dbReference type="Proteomes" id="UP000595564"/>
    </source>
</evidence>
<dbReference type="InterPro" id="IPR016142">
    <property type="entry name" value="Citrate_synth-like_lrg_a-sub"/>
</dbReference>
<dbReference type="Gene3D" id="1.10.230.10">
    <property type="entry name" value="Cytochrome P450-Terp, domain 2"/>
    <property type="match status" value="1"/>
</dbReference>
<dbReference type="SUPFAM" id="SSF48256">
    <property type="entry name" value="Citrate synthase"/>
    <property type="match status" value="1"/>
</dbReference>
<keyword evidence="7" id="KW-1185">Reference proteome</keyword>
<reference evidence="6 7" key="1">
    <citation type="journal article" date="2012" name="Extremophiles">
        <title>Thermotomaculum hydrothermale gen. nov., sp. nov., a novel heterotrophic thermophile within the phylum Acidobacteria from a deep-sea hydrothermal vent chimney in the Southern Okinawa Trough.</title>
        <authorList>
            <person name="Izumi H."/>
            <person name="Nunoura T."/>
            <person name="Miyazaki M."/>
            <person name="Mino S."/>
            <person name="Toki T."/>
            <person name="Takai K."/>
            <person name="Sako Y."/>
            <person name="Sawabe T."/>
            <person name="Nakagawa S."/>
        </authorList>
    </citation>
    <scope>NUCLEOTIDE SEQUENCE [LARGE SCALE GENOMIC DNA]</scope>
    <source>
        <strain evidence="6 7">AC55</strain>
    </source>
</reference>
<sequence>MLLKEKLSALIPQEREALKEIKALADKKVDEVKCGQVIGGMRGCKVLVCDTSYLDPYEGIRFRGYTIPEVQKLLPKPGENDEPYPLGLWWLLLTGEIPTKEEVLSLEEEFKKYAYLPQYVIDVLRAMPADSHPMAMFSTAIVAMERESQFRKRYDEGMTKAEMWEPMLEDSIRLLARLPLIAAYIYRRKYKEDVHIPADPNEDWGGNFAHMMGVENPEYKNLMRLYLILHSDHESGNVSAHTGHLVASALSDVYYAISAAMDGLAGPLHGLANQECLKWILNLMDHFGGRTPTKEEIEKYAWDTLNSGRVIPGYGHAVLRKTDPRYTAQREFALKYLPDDPIFKTVSNIYEVVPEVLKQHGKAKNPWPNVDAHSGVLQYYYGVREFDFYTVLFGVSRALGITAQIIWDRALGYPIERPKSVTRQMFKELAENAE</sequence>
<dbReference type="InterPro" id="IPR019810">
    <property type="entry name" value="Citrate_synthase_AS"/>
</dbReference>
<comment type="similarity">
    <text evidence="2 5">Belongs to the citrate synthase family.</text>
</comment>
<dbReference type="PRINTS" id="PR00143">
    <property type="entry name" value="CITRTSNTHASE"/>
</dbReference>
<gene>
    <name evidence="6" type="ORF">TTHT_2219</name>
</gene>
<evidence type="ECO:0000256" key="5">
    <source>
        <dbReference type="RuleBase" id="RU003406"/>
    </source>
</evidence>
<accession>A0A7R6Q110</accession>
<dbReference type="UniPathway" id="UPA00223"/>
<evidence type="ECO:0000313" key="6">
    <source>
        <dbReference type="EMBL" id="BBB33643.1"/>
    </source>
</evidence>
<dbReference type="RefSeq" id="WP_201327958.1">
    <property type="nucleotide sequence ID" value="NZ_AP017470.1"/>
</dbReference>
<dbReference type="AlphaFoldDB" id="A0A7R6Q110"/>
<dbReference type="PANTHER" id="PTHR11739">
    <property type="entry name" value="CITRATE SYNTHASE"/>
    <property type="match status" value="1"/>
</dbReference>
<dbReference type="GO" id="GO:0036440">
    <property type="term" value="F:citrate synthase activity"/>
    <property type="evidence" value="ECO:0007669"/>
    <property type="project" value="UniProtKB-EC"/>
</dbReference>
<evidence type="ECO:0000256" key="4">
    <source>
        <dbReference type="ARBA" id="ARBA00022679"/>
    </source>
</evidence>
<dbReference type="InterPro" id="IPR002020">
    <property type="entry name" value="Citrate_synthase"/>
</dbReference>
<dbReference type="Gene3D" id="1.10.580.10">
    <property type="entry name" value="Citrate Synthase, domain 1"/>
    <property type="match status" value="1"/>
</dbReference>
<dbReference type="Pfam" id="PF00285">
    <property type="entry name" value="Citrate_synt"/>
    <property type="match status" value="1"/>
</dbReference>